<dbReference type="InterPro" id="IPR050706">
    <property type="entry name" value="Cyclic-di-GMP_PDE-like"/>
</dbReference>
<dbReference type="SMART" id="SM00052">
    <property type="entry name" value="EAL"/>
    <property type="match status" value="1"/>
</dbReference>
<sequence length="487" mass="55311">MFPATLFLILFQFAAFVGLLASRENLVGVMPFNLGTLINYQALLVGNLIGVPLCYFIIRVVRNPFYLRSYYSQLKQQVDAKVTKKEFALWLLALGALLLLLCMPLNEKSTIFSTNYTLSLLLPLMMWGAMRYGYKLISLLWAVVLMISIHSYQNYIPIYPGLYHAADHNLLQLSGILFYCQLYGCTGNPSESGSQTHSAACVCGPGGSSAKCSRPESARCVMPPGLRFVIYASLAWKCWLRTMASCCGFNTSKNFLTGCHPCWNRVKMFISFRVTISRCGLNTESHQERITALDSHLKQFRFFWDGMPMQPQIGVSYCYVRSPVNHIYLLLGELNTVAELSIVTNAPENMQRRGAMYLQRELKDKVAMMNRLQQALEHNHFFLMAQPITGMRGDVYHEILLRMKGENDELISPDSFLPVAHEFGLSSSIDMWVIEHTLQFMAENRAKMPAHRFAINLSPTSVCQARFPVEVSQLLAKYQIEAWQLIF</sequence>
<feature type="transmembrane region" description="Helical" evidence="6">
    <location>
        <begin position="136"/>
        <end position="152"/>
    </location>
</feature>
<dbReference type="InterPro" id="IPR001633">
    <property type="entry name" value="EAL_dom"/>
</dbReference>
<feature type="transmembrane region" description="Helical" evidence="6">
    <location>
        <begin position="37"/>
        <end position="58"/>
    </location>
</feature>
<dbReference type="PANTHER" id="PTHR33121:SF64">
    <property type="entry name" value="CYCLIC DI-GMP PHOSPHODIESTERASE PDEF"/>
    <property type="match status" value="1"/>
</dbReference>
<evidence type="ECO:0000313" key="9">
    <source>
        <dbReference type="Proteomes" id="UP000250780"/>
    </source>
</evidence>
<dbReference type="EMBL" id="UASD01000009">
    <property type="protein sequence ID" value="SPX16712.1"/>
    <property type="molecule type" value="Genomic_DNA"/>
</dbReference>
<organism evidence="8 9">
    <name type="scientific">Escherichia coli</name>
    <dbReference type="NCBI Taxonomy" id="562"/>
    <lineage>
        <taxon>Bacteria</taxon>
        <taxon>Pseudomonadati</taxon>
        <taxon>Pseudomonadota</taxon>
        <taxon>Gammaproteobacteria</taxon>
        <taxon>Enterobacterales</taxon>
        <taxon>Enterobacteriaceae</taxon>
        <taxon>Escherichia</taxon>
    </lineage>
</organism>
<keyword evidence="5 6" id="KW-0472">Membrane</keyword>
<name>A0A2X1NNS9_ECOLX</name>
<protein>
    <submittedName>
        <fullName evidence="8">Putative signal transduction protein</fullName>
        <ecNumber evidence="8">3.1.4.52</ecNumber>
    </submittedName>
</protein>
<dbReference type="SUPFAM" id="SSF141868">
    <property type="entry name" value="EAL domain-like"/>
    <property type="match status" value="1"/>
</dbReference>
<dbReference type="EC" id="3.1.4.52" evidence="8"/>
<keyword evidence="2" id="KW-1003">Cell membrane</keyword>
<feature type="domain" description="EAL" evidence="7">
    <location>
        <begin position="365"/>
        <end position="487"/>
    </location>
</feature>
<gene>
    <name evidence="8" type="primary">yfgF_1</name>
    <name evidence="8" type="ORF">NCTC9073_04493</name>
</gene>
<dbReference type="InterPro" id="IPR007895">
    <property type="entry name" value="MASE1"/>
</dbReference>
<dbReference type="AlphaFoldDB" id="A0A2X1NNS9"/>
<feature type="transmembrane region" description="Helical" evidence="6">
    <location>
        <begin position="112"/>
        <end position="129"/>
    </location>
</feature>
<accession>A0A2X1NNS9</accession>
<keyword evidence="8" id="KW-0378">Hydrolase</keyword>
<dbReference type="InterPro" id="IPR035919">
    <property type="entry name" value="EAL_sf"/>
</dbReference>
<evidence type="ECO:0000256" key="3">
    <source>
        <dbReference type="ARBA" id="ARBA00022692"/>
    </source>
</evidence>
<evidence type="ECO:0000256" key="2">
    <source>
        <dbReference type="ARBA" id="ARBA00022475"/>
    </source>
</evidence>
<dbReference type="Gene3D" id="3.20.20.450">
    <property type="entry name" value="EAL domain"/>
    <property type="match status" value="1"/>
</dbReference>
<dbReference type="GO" id="GO:0005886">
    <property type="term" value="C:plasma membrane"/>
    <property type="evidence" value="ECO:0007669"/>
    <property type="project" value="UniProtKB-SubCell"/>
</dbReference>
<dbReference type="Proteomes" id="UP000250780">
    <property type="component" value="Unassembled WGS sequence"/>
</dbReference>
<dbReference type="PANTHER" id="PTHR33121">
    <property type="entry name" value="CYCLIC DI-GMP PHOSPHODIESTERASE PDEF"/>
    <property type="match status" value="1"/>
</dbReference>
<evidence type="ECO:0000259" key="7">
    <source>
        <dbReference type="PROSITE" id="PS50883"/>
    </source>
</evidence>
<keyword evidence="3 6" id="KW-0812">Transmembrane</keyword>
<dbReference type="Pfam" id="PF00563">
    <property type="entry name" value="EAL"/>
    <property type="match status" value="1"/>
</dbReference>
<evidence type="ECO:0000256" key="5">
    <source>
        <dbReference type="ARBA" id="ARBA00023136"/>
    </source>
</evidence>
<evidence type="ECO:0000256" key="6">
    <source>
        <dbReference type="SAM" id="Phobius"/>
    </source>
</evidence>
<feature type="transmembrane region" description="Helical" evidence="6">
    <location>
        <begin position="87"/>
        <end position="106"/>
    </location>
</feature>
<evidence type="ECO:0000313" key="8">
    <source>
        <dbReference type="EMBL" id="SPX16712.1"/>
    </source>
</evidence>
<keyword evidence="4 6" id="KW-1133">Transmembrane helix</keyword>
<evidence type="ECO:0000256" key="4">
    <source>
        <dbReference type="ARBA" id="ARBA00022989"/>
    </source>
</evidence>
<dbReference type="PROSITE" id="PS50883">
    <property type="entry name" value="EAL"/>
    <property type="match status" value="1"/>
</dbReference>
<dbReference type="GO" id="GO:0071111">
    <property type="term" value="F:cyclic-guanylate-specific phosphodiesterase activity"/>
    <property type="evidence" value="ECO:0007669"/>
    <property type="project" value="UniProtKB-EC"/>
</dbReference>
<comment type="subcellular location">
    <subcellularLocation>
        <location evidence="1">Cell membrane</location>
        <topology evidence="1">Multi-pass membrane protein</topology>
    </subcellularLocation>
</comment>
<evidence type="ECO:0000256" key="1">
    <source>
        <dbReference type="ARBA" id="ARBA00004651"/>
    </source>
</evidence>
<reference evidence="8 9" key="1">
    <citation type="submission" date="2018-06" db="EMBL/GenBank/DDBJ databases">
        <authorList>
            <consortium name="Pathogen Informatics"/>
            <person name="Doyle S."/>
        </authorList>
    </citation>
    <scope>NUCLEOTIDE SEQUENCE [LARGE SCALE GENOMIC DNA]</scope>
    <source>
        <strain evidence="8 9">NCTC9073</strain>
    </source>
</reference>
<proteinExistence type="predicted"/>
<dbReference type="Pfam" id="PF05231">
    <property type="entry name" value="MASE1"/>
    <property type="match status" value="1"/>
</dbReference>
<dbReference type="CDD" id="cd01948">
    <property type="entry name" value="EAL"/>
    <property type="match status" value="1"/>
</dbReference>